<protein>
    <recommendedName>
        <fullName evidence="3">N-acetyltransferase domain-containing protein</fullName>
    </recommendedName>
</protein>
<proteinExistence type="predicted"/>
<evidence type="ECO:0000313" key="1">
    <source>
        <dbReference type="EMBL" id="MCT7981369.1"/>
    </source>
</evidence>
<comment type="caution">
    <text evidence="1">The sequence shown here is derived from an EMBL/GenBank/DDBJ whole genome shotgun (WGS) entry which is preliminary data.</text>
</comment>
<keyword evidence="2" id="KW-1185">Reference proteome</keyword>
<name>A0ABT2NF87_9CYAN</name>
<sequence>MDGIQSLLGPFPNLASQKMINCECFEVPVYLQSNDSWDIARLEPALHNDMPSRGWSCHWPTIWENTDFEQGGIIKLTASGQIWGLMRFEIFPSPSNFIEIFNLETTPANRQPNPKLVAPVGKWLVWYAVNKALEFFQQADDESPIVVLESVEAAFDYYRDIIQMHYEKPVSIAPGEDG</sequence>
<accession>A0ABT2NF87</accession>
<evidence type="ECO:0000313" key="2">
    <source>
        <dbReference type="Proteomes" id="UP001525961"/>
    </source>
</evidence>
<gene>
    <name evidence="1" type="ORF">NG792_26970</name>
</gene>
<dbReference type="RefSeq" id="WP_261237557.1">
    <property type="nucleotide sequence ID" value="NZ_JAMXFA010000064.1"/>
</dbReference>
<organism evidence="1 2">
    <name type="scientific">Laspinema olomoucense D3b</name>
    <dbReference type="NCBI Taxonomy" id="2953688"/>
    <lineage>
        <taxon>Bacteria</taxon>
        <taxon>Bacillati</taxon>
        <taxon>Cyanobacteriota</taxon>
        <taxon>Cyanophyceae</taxon>
        <taxon>Oscillatoriophycideae</taxon>
        <taxon>Oscillatoriales</taxon>
        <taxon>Laspinemataceae</taxon>
        <taxon>Laspinema</taxon>
        <taxon>Laspinema olomoucense</taxon>
    </lineage>
</organism>
<evidence type="ECO:0008006" key="3">
    <source>
        <dbReference type="Google" id="ProtNLM"/>
    </source>
</evidence>
<dbReference type="Proteomes" id="UP001525961">
    <property type="component" value="Unassembled WGS sequence"/>
</dbReference>
<dbReference type="EMBL" id="JAMXFA010000064">
    <property type="protein sequence ID" value="MCT7981369.1"/>
    <property type="molecule type" value="Genomic_DNA"/>
</dbReference>
<reference evidence="1 2" key="1">
    <citation type="journal article" date="2022" name="Front. Microbiol.">
        <title>High genomic differentiation and limited gene flow indicate recent cryptic speciation within the genus Laspinema (cyanobacteria).</title>
        <authorList>
            <person name="Stanojkovic A."/>
            <person name="Skoupy S."/>
            <person name="Skaloud P."/>
            <person name="Dvorak P."/>
        </authorList>
    </citation>
    <scope>NUCLEOTIDE SEQUENCE [LARGE SCALE GENOMIC DNA]</scope>
    <source>
        <strain evidence="1 2">D3b</strain>
    </source>
</reference>